<sequence length="209" mass="23550">MARFINMTTFSGTFGNMVGCLGPFGFYIRSKPKKSLKPPSQKQLTIRAKMALVGAYLQPLKEMVYLGFAASYRVKSRTAAMNMAVGHAMRNAIGGSYPDLYIRPEEVIISQGKVPNILDAELSVEEKRLVLSWRWWPSLNSFADDRVYLMAYHVAARSMAMEEAFRDTESISINLEAEPPGSTLQVYVCVSRRDNKFFSDSRYMGAFLV</sequence>
<name>A0ABW6B5F8_9SPHI</name>
<dbReference type="Proteomes" id="UP001597560">
    <property type="component" value="Unassembled WGS sequence"/>
</dbReference>
<dbReference type="Pfam" id="PF19781">
    <property type="entry name" value="DUF6266"/>
    <property type="match status" value="1"/>
</dbReference>
<comment type="caution">
    <text evidence="1">The sequence shown here is derived from an EMBL/GenBank/DDBJ whole genome shotgun (WGS) entry which is preliminary data.</text>
</comment>
<dbReference type="RefSeq" id="WP_377612797.1">
    <property type="nucleotide sequence ID" value="NZ_JBHUPA010000016.1"/>
</dbReference>
<organism evidence="1 2">
    <name type="scientific">Olivibacter jilunii</name>
    <dbReference type="NCBI Taxonomy" id="985016"/>
    <lineage>
        <taxon>Bacteria</taxon>
        <taxon>Pseudomonadati</taxon>
        <taxon>Bacteroidota</taxon>
        <taxon>Sphingobacteriia</taxon>
        <taxon>Sphingobacteriales</taxon>
        <taxon>Sphingobacteriaceae</taxon>
        <taxon>Olivibacter</taxon>
    </lineage>
</organism>
<dbReference type="EMBL" id="JBHUPA010000016">
    <property type="protein sequence ID" value="MFD2964552.1"/>
    <property type="molecule type" value="Genomic_DNA"/>
</dbReference>
<accession>A0ABW6B5F8</accession>
<protein>
    <submittedName>
        <fullName evidence="1">DUF6266 family protein</fullName>
    </submittedName>
</protein>
<reference evidence="2" key="1">
    <citation type="journal article" date="2019" name="Int. J. Syst. Evol. Microbiol.">
        <title>The Global Catalogue of Microorganisms (GCM) 10K type strain sequencing project: providing services to taxonomists for standard genome sequencing and annotation.</title>
        <authorList>
            <consortium name="The Broad Institute Genomics Platform"/>
            <consortium name="The Broad Institute Genome Sequencing Center for Infectious Disease"/>
            <person name="Wu L."/>
            <person name="Ma J."/>
        </authorList>
    </citation>
    <scope>NUCLEOTIDE SEQUENCE [LARGE SCALE GENOMIC DNA]</scope>
    <source>
        <strain evidence="2">KCTC 23098</strain>
    </source>
</reference>
<evidence type="ECO:0000313" key="2">
    <source>
        <dbReference type="Proteomes" id="UP001597560"/>
    </source>
</evidence>
<dbReference type="InterPro" id="IPR046233">
    <property type="entry name" value="DUF6266"/>
</dbReference>
<keyword evidence="2" id="KW-1185">Reference proteome</keyword>
<evidence type="ECO:0000313" key="1">
    <source>
        <dbReference type="EMBL" id="MFD2964552.1"/>
    </source>
</evidence>
<proteinExistence type="predicted"/>
<gene>
    <name evidence="1" type="ORF">ACFS6J_22315</name>
</gene>